<dbReference type="InterPro" id="IPR004364">
    <property type="entry name" value="Aa-tRNA-synt_II"/>
</dbReference>
<comment type="caution">
    <text evidence="7">The sequence shown here is derived from an EMBL/GenBank/DDBJ whole genome shotgun (WGS) entry which is preliminary data.</text>
</comment>
<dbReference type="Proteomes" id="UP000789831">
    <property type="component" value="Unassembled WGS sequence"/>
</dbReference>
<proteinExistence type="predicted"/>
<protein>
    <submittedName>
        <fullName evidence="7">10687_t:CDS:1</fullName>
    </submittedName>
</protein>
<dbReference type="Gene3D" id="2.40.50.140">
    <property type="entry name" value="Nucleic acid-binding proteins"/>
    <property type="match status" value="1"/>
</dbReference>
<reference evidence="7" key="1">
    <citation type="submission" date="2021-06" db="EMBL/GenBank/DDBJ databases">
        <authorList>
            <person name="Kallberg Y."/>
            <person name="Tangrot J."/>
            <person name="Rosling A."/>
        </authorList>
    </citation>
    <scope>NUCLEOTIDE SEQUENCE</scope>
    <source>
        <strain evidence="7">MT106</strain>
    </source>
</reference>
<dbReference type="Pfam" id="PF00152">
    <property type="entry name" value="tRNA-synt_2"/>
    <property type="match status" value="1"/>
</dbReference>
<evidence type="ECO:0000256" key="2">
    <source>
        <dbReference type="ARBA" id="ARBA00022741"/>
    </source>
</evidence>
<sequence length="232" mass="26430">MLVTIKDIYQQAEKLSEDGEIIKVGGWVKSVREGKEITFINLNDGSTLDNLQIIILQKKFSQLDLLKKINFASSLVVSGKLVLTPEGKQSCELQDTKIEFINYVDPDYLLQKKNIPLEVVRDYPHLRAKTNYFLTIFRLRHSISKSIHDFFHQEGFYYIPTPIITSNDTEGAGELFNINTSEKEPFFPKPAKLTVSGQLQAEALAQGLGKVYNFSPCFRAEKSHTTRHLAEF</sequence>
<evidence type="ECO:0000256" key="5">
    <source>
        <dbReference type="ARBA" id="ARBA00023146"/>
    </source>
</evidence>
<dbReference type="AlphaFoldDB" id="A0A9N9CU31"/>
<dbReference type="InterPro" id="IPR006195">
    <property type="entry name" value="aa-tRNA-synth_II"/>
</dbReference>
<keyword evidence="8" id="KW-1185">Reference proteome</keyword>
<evidence type="ECO:0000256" key="3">
    <source>
        <dbReference type="ARBA" id="ARBA00022840"/>
    </source>
</evidence>
<dbReference type="GO" id="GO:0003676">
    <property type="term" value="F:nucleic acid binding"/>
    <property type="evidence" value="ECO:0007669"/>
    <property type="project" value="InterPro"/>
</dbReference>
<accession>A0A9N9CU31</accession>
<dbReference type="GO" id="GO:0006421">
    <property type="term" value="P:asparaginyl-tRNA aminoacylation"/>
    <property type="evidence" value="ECO:0007669"/>
    <property type="project" value="TreeGrafter"/>
</dbReference>
<dbReference type="InterPro" id="IPR004365">
    <property type="entry name" value="NA-bd_OB_tRNA"/>
</dbReference>
<evidence type="ECO:0000256" key="1">
    <source>
        <dbReference type="ARBA" id="ARBA00022598"/>
    </source>
</evidence>
<name>A0A9N9CU31_9GLOM</name>
<keyword evidence="4" id="KW-0648">Protein biosynthesis</keyword>
<dbReference type="PANTHER" id="PTHR22594">
    <property type="entry name" value="ASPARTYL/LYSYL-TRNA SYNTHETASE"/>
    <property type="match status" value="1"/>
</dbReference>
<dbReference type="InterPro" id="IPR012340">
    <property type="entry name" value="NA-bd_OB-fold"/>
</dbReference>
<evidence type="ECO:0000256" key="4">
    <source>
        <dbReference type="ARBA" id="ARBA00022917"/>
    </source>
</evidence>
<dbReference type="InterPro" id="IPR045864">
    <property type="entry name" value="aa-tRNA-synth_II/BPL/LPL"/>
</dbReference>
<dbReference type="Gene3D" id="3.30.930.10">
    <property type="entry name" value="Bira Bifunctional Protein, Domain 2"/>
    <property type="match status" value="1"/>
</dbReference>
<dbReference type="CDD" id="cd04318">
    <property type="entry name" value="EcAsnRS_like_N"/>
    <property type="match status" value="1"/>
</dbReference>
<dbReference type="SUPFAM" id="SSF55681">
    <property type="entry name" value="Class II aaRS and biotin synthetases"/>
    <property type="match status" value="1"/>
</dbReference>
<keyword evidence="3" id="KW-0067">ATP-binding</keyword>
<dbReference type="OrthoDB" id="1931232at2759"/>
<dbReference type="Pfam" id="PF01336">
    <property type="entry name" value="tRNA_anti-codon"/>
    <property type="match status" value="1"/>
</dbReference>
<dbReference type="GO" id="GO:0004812">
    <property type="term" value="F:aminoacyl-tRNA ligase activity"/>
    <property type="evidence" value="ECO:0007669"/>
    <property type="project" value="UniProtKB-KW"/>
</dbReference>
<dbReference type="PROSITE" id="PS50862">
    <property type="entry name" value="AA_TRNA_LIGASE_II"/>
    <property type="match status" value="1"/>
</dbReference>
<evidence type="ECO:0000259" key="6">
    <source>
        <dbReference type="PROSITE" id="PS50862"/>
    </source>
</evidence>
<dbReference type="GO" id="GO:0005524">
    <property type="term" value="F:ATP binding"/>
    <property type="evidence" value="ECO:0007669"/>
    <property type="project" value="UniProtKB-KW"/>
</dbReference>
<organism evidence="7 8">
    <name type="scientific">Ambispora gerdemannii</name>
    <dbReference type="NCBI Taxonomy" id="144530"/>
    <lineage>
        <taxon>Eukaryota</taxon>
        <taxon>Fungi</taxon>
        <taxon>Fungi incertae sedis</taxon>
        <taxon>Mucoromycota</taxon>
        <taxon>Glomeromycotina</taxon>
        <taxon>Glomeromycetes</taxon>
        <taxon>Archaeosporales</taxon>
        <taxon>Ambisporaceae</taxon>
        <taxon>Ambispora</taxon>
    </lineage>
</organism>
<keyword evidence="2" id="KW-0547">Nucleotide-binding</keyword>
<dbReference type="PANTHER" id="PTHR22594:SF34">
    <property type="entry name" value="ASPARAGINE--TRNA LIGASE, MITOCHONDRIAL-RELATED"/>
    <property type="match status" value="1"/>
</dbReference>
<feature type="domain" description="Aminoacyl-transfer RNA synthetases class-II family profile" evidence="6">
    <location>
        <begin position="137"/>
        <end position="232"/>
    </location>
</feature>
<evidence type="ECO:0000313" key="7">
    <source>
        <dbReference type="EMBL" id="CAG8612725.1"/>
    </source>
</evidence>
<evidence type="ECO:0000313" key="8">
    <source>
        <dbReference type="Proteomes" id="UP000789831"/>
    </source>
</evidence>
<dbReference type="EMBL" id="CAJVPL010002521">
    <property type="protein sequence ID" value="CAG8612725.1"/>
    <property type="molecule type" value="Genomic_DNA"/>
</dbReference>
<keyword evidence="5" id="KW-0030">Aminoacyl-tRNA synthetase</keyword>
<dbReference type="SUPFAM" id="SSF50249">
    <property type="entry name" value="Nucleic acid-binding proteins"/>
    <property type="match status" value="1"/>
</dbReference>
<gene>
    <name evidence="7" type="ORF">AGERDE_LOCUS9674</name>
</gene>
<keyword evidence="1" id="KW-0436">Ligase</keyword>